<sequence>MSDKTEPRVVAICGSLRDNSRTRVALGEALTASEEAGATTELIDLRDHELPSLNAVNRDVPGANTLRKTVNRADSVLLGTPNYHGSYSGALKNALDYCGRDQFTGTTVGLLEVAAGDFPGSALIHLRAVSRSLRAWTLPTEVAIPDSPSVVDERRITDSDIAERIHRLGQELTFYAGMSDYPEQTKRIASAGIDSRATDSHMHK</sequence>
<dbReference type="PANTHER" id="PTHR30543:SF21">
    <property type="entry name" value="NAD(P)H-DEPENDENT FMN REDUCTASE LOT6"/>
    <property type="match status" value="1"/>
</dbReference>
<organism evidence="4 5">
    <name type="scientific">Salinigranum rubrum</name>
    <dbReference type="NCBI Taxonomy" id="755307"/>
    <lineage>
        <taxon>Archaea</taxon>
        <taxon>Methanobacteriati</taxon>
        <taxon>Methanobacteriota</taxon>
        <taxon>Stenosarchaea group</taxon>
        <taxon>Halobacteria</taxon>
        <taxon>Halobacteriales</taxon>
        <taxon>Haloferacaceae</taxon>
        <taxon>Salinigranum</taxon>
    </lineage>
</organism>
<accession>A0A2I8VHN3</accession>
<dbReference type="GO" id="GO:0005829">
    <property type="term" value="C:cytosol"/>
    <property type="evidence" value="ECO:0007669"/>
    <property type="project" value="TreeGrafter"/>
</dbReference>
<dbReference type="KEGG" id="srub:C2R22_06820"/>
<feature type="domain" description="NADPH-dependent FMN reductase-like" evidence="3">
    <location>
        <begin position="7"/>
        <end position="145"/>
    </location>
</feature>
<reference evidence="4 5" key="1">
    <citation type="submission" date="2018-01" db="EMBL/GenBank/DDBJ databases">
        <title>Complete genome sequence of Salinigranum rubrum GX10T, an extremely halophilic archaeon isolated from a marine solar saltern.</title>
        <authorList>
            <person name="Han S."/>
        </authorList>
    </citation>
    <scope>NUCLEOTIDE SEQUENCE [LARGE SCALE GENOMIC DNA]</scope>
    <source>
        <strain evidence="4 5">GX10</strain>
    </source>
</reference>
<dbReference type="GO" id="GO:0016491">
    <property type="term" value="F:oxidoreductase activity"/>
    <property type="evidence" value="ECO:0007669"/>
    <property type="project" value="InterPro"/>
</dbReference>
<name>A0A2I8VHN3_9EURY</name>
<dbReference type="InterPro" id="IPR050712">
    <property type="entry name" value="NAD(P)H-dep_reductase"/>
</dbReference>
<dbReference type="AlphaFoldDB" id="A0A2I8VHN3"/>
<dbReference type="SUPFAM" id="SSF52218">
    <property type="entry name" value="Flavoproteins"/>
    <property type="match status" value="1"/>
</dbReference>
<gene>
    <name evidence="4" type="ORF">C2R22_06820</name>
</gene>
<dbReference type="Pfam" id="PF03358">
    <property type="entry name" value="FMN_red"/>
    <property type="match status" value="1"/>
</dbReference>
<comment type="cofactor">
    <cofactor evidence="1">
        <name>[4Fe-4S] cluster</name>
        <dbReference type="ChEBI" id="CHEBI:49883"/>
    </cofactor>
</comment>
<dbReference type="PANTHER" id="PTHR30543">
    <property type="entry name" value="CHROMATE REDUCTASE"/>
    <property type="match status" value="1"/>
</dbReference>
<dbReference type="EMBL" id="CP026309">
    <property type="protein sequence ID" value="AUV81404.1"/>
    <property type="molecule type" value="Genomic_DNA"/>
</dbReference>
<comment type="similarity">
    <text evidence="2">Belongs to the SsuE family. Isf subfamily.</text>
</comment>
<proteinExistence type="inferred from homology"/>
<evidence type="ECO:0000256" key="2">
    <source>
        <dbReference type="ARBA" id="ARBA00038292"/>
    </source>
</evidence>
<dbReference type="Gene3D" id="3.40.50.360">
    <property type="match status" value="1"/>
</dbReference>
<protein>
    <submittedName>
        <fullName evidence="4">NADPH-dependent FMN reductase</fullName>
    </submittedName>
</protein>
<evidence type="ECO:0000313" key="4">
    <source>
        <dbReference type="EMBL" id="AUV81404.1"/>
    </source>
</evidence>
<evidence type="ECO:0000259" key="3">
    <source>
        <dbReference type="Pfam" id="PF03358"/>
    </source>
</evidence>
<evidence type="ECO:0000313" key="5">
    <source>
        <dbReference type="Proteomes" id="UP000236584"/>
    </source>
</evidence>
<dbReference type="InterPro" id="IPR005025">
    <property type="entry name" value="FMN_Rdtase-like_dom"/>
</dbReference>
<dbReference type="RefSeq" id="WP_103425092.1">
    <property type="nucleotide sequence ID" value="NZ_CP026309.1"/>
</dbReference>
<dbReference type="GO" id="GO:0010181">
    <property type="term" value="F:FMN binding"/>
    <property type="evidence" value="ECO:0007669"/>
    <property type="project" value="TreeGrafter"/>
</dbReference>
<dbReference type="GeneID" id="35591788"/>
<dbReference type="OrthoDB" id="9059at2157"/>
<evidence type="ECO:0000256" key="1">
    <source>
        <dbReference type="ARBA" id="ARBA00001966"/>
    </source>
</evidence>
<keyword evidence="5" id="KW-1185">Reference proteome</keyword>
<dbReference type="Proteomes" id="UP000236584">
    <property type="component" value="Chromosome"/>
</dbReference>
<dbReference type="InterPro" id="IPR029039">
    <property type="entry name" value="Flavoprotein-like_sf"/>
</dbReference>